<evidence type="ECO:0000313" key="10">
    <source>
        <dbReference type="Proteomes" id="UP000265515"/>
    </source>
</evidence>
<evidence type="ECO:0000256" key="2">
    <source>
        <dbReference type="ARBA" id="ARBA00001946"/>
    </source>
</evidence>
<keyword evidence="4" id="KW-0548">Nucleotidyltransferase</keyword>
<evidence type="ECO:0000256" key="3">
    <source>
        <dbReference type="ARBA" id="ARBA00022679"/>
    </source>
</evidence>
<dbReference type="GO" id="GO:0006011">
    <property type="term" value="P:UDP-alpha-D-glucose metabolic process"/>
    <property type="evidence" value="ECO:0007669"/>
    <property type="project" value="EnsemblPlants"/>
</dbReference>
<dbReference type="Gene3D" id="3.90.550.10">
    <property type="entry name" value="Spore Coat Polysaccharide Biosynthesis Protein SpsA, Chain A"/>
    <property type="match status" value="1"/>
</dbReference>
<dbReference type="GO" id="GO:0003977">
    <property type="term" value="F:UDP-N-acetylglucosamine diphosphorylase activity"/>
    <property type="evidence" value="ECO:0007669"/>
    <property type="project" value="TreeGrafter"/>
</dbReference>
<evidence type="ECO:0000256" key="5">
    <source>
        <dbReference type="ARBA" id="ARBA00038047"/>
    </source>
</evidence>
<dbReference type="Gramene" id="GBG63393">
    <property type="protein sequence ID" value="GBG63393"/>
    <property type="gene ID" value="CBR_g38016"/>
</dbReference>
<dbReference type="GO" id="GO:0010491">
    <property type="term" value="F:UTP:arabinose-1-phosphate uridylyltransferase activity"/>
    <property type="evidence" value="ECO:0007669"/>
    <property type="project" value="EnsemblPlants"/>
</dbReference>
<dbReference type="FunFam" id="3.90.550.10:FF:000091">
    <property type="entry name" value="UDP-sugar pyrophosphorylase"/>
    <property type="match status" value="1"/>
</dbReference>
<dbReference type="GO" id="GO:0052573">
    <property type="term" value="P:UDP-D-galactose metabolic process"/>
    <property type="evidence" value="ECO:0007669"/>
    <property type="project" value="EnsemblPlants"/>
</dbReference>
<dbReference type="InterPro" id="IPR029044">
    <property type="entry name" value="Nucleotide-diphossugar_trans"/>
</dbReference>
<evidence type="ECO:0000256" key="4">
    <source>
        <dbReference type="ARBA" id="ARBA00022695"/>
    </source>
</evidence>
<dbReference type="InterPro" id="IPR002618">
    <property type="entry name" value="UDPGP_fam"/>
</dbReference>
<evidence type="ECO:0000256" key="6">
    <source>
        <dbReference type="ARBA" id="ARBA00039080"/>
    </source>
</evidence>
<evidence type="ECO:0000256" key="1">
    <source>
        <dbReference type="ARBA" id="ARBA00001936"/>
    </source>
</evidence>
<dbReference type="GO" id="GO:0005829">
    <property type="term" value="C:cytosol"/>
    <property type="evidence" value="ECO:0007669"/>
    <property type="project" value="EnsemblPlants"/>
</dbReference>
<evidence type="ECO:0000313" key="9">
    <source>
        <dbReference type="EMBL" id="GBG63393.1"/>
    </source>
</evidence>
<gene>
    <name evidence="9" type="ORF">CBR_g38016</name>
</gene>
<keyword evidence="10" id="KW-1185">Reference proteome</keyword>
<dbReference type="FunFam" id="2.160.10.30:FF:000001">
    <property type="entry name" value="UDP-sugar pyrophosphorylase"/>
    <property type="match status" value="1"/>
</dbReference>
<dbReference type="STRING" id="69332.A0A388K0B5"/>
<sequence>MADVVDRQGGAELATPAVGDRMQQAVSSEGEKGAEAWPEALRRNTSIFEEWEISLLHMLLAEGQEHLFAHWPSAGHQDADKHRFFKQINTWRPSSLPVSQQIWRMAQHFLTFVETAADYTCRRQVPSGERLQFATEEFIAFEREGVKAAGDAAFVLVAGGLGERLGYSGIKVALPCQTTTGVCFLQLYIESILALQDASRRGSEGSNFVRRIPLVIMTSGDTHWKTEALLKSNRYFGMDEDQVILLKQEKVACLEDNDARMALEPSNMFAIQTKPHGHGDVHRLLYTSGLLPKWKTAGLKWVLFFQDTNGLLFKSIPASLGVSATRGYDVNSMAVPRKAKEAIGGITELTHTDGRRMVINVEYNQLDPLLRATGRPEGDVNDESGFSPFPGNINQLVLKLDSYLEELAKTKGAIAEFVNPKYKDATKQSFKSPTRLECMMQDYPKTLDPTAKVGFTVVDVWLSYSPVKNNAKDAAAKIATGTPPHSATSGEMDVYRSNCRILRQAGVSIEDPAPATFNQQQVEVWPRIVWSPRWALTYADVKEKVPEGGRVSISQRSTLVIDGPDVILEDLHLDGALIIKAVPGAKIRVSGLTVKNSGWDLDPLRCGSGESADCESVPEVLRMRGFQTSKKDHQEVVVERPGEHLVSN</sequence>
<accession>A0A388K0B5</accession>
<dbReference type="EMBL" id="BFEA01000039">
    <property type="protein sequence ID" value="GBG63393.1"/>
    <property type="molecule type" value="Genomic_DNA"/>
</dbReference>
<organism evidence="9 10">
    <name type="scientific">Chara braunii</name>
    <name type="common">Braun's stonewort</name>
    <dbReference type="NCBI Taxonomy" id="69332"/>
    <lineage>
        <taxon>Eukaryota</taxon>
        <taxon>Viridiplantae</taxon>
        <taxon>Streptophyta</taxon>
        <taxon>Charophyceae</taxon>
        <taxon>Charales</taxon>
        <taxon>Characeae</taxon>
        <taxon>Chara</taxon>
    </lineage>
</organism>
<reference evidence="9 10" key="1">
    <citation type="journal article" date="2018" name="Cell">
        <title>The Chara Genome: Secondary Complexity and Implications for Plant Terrestrialization.</title>
        <authorList>
            <person name="Nishiyama T."/>
            <person name="Sakayama H."/>
            <person name="Vries J.D."/>
            <person name="Buschmann H."/>
            <person name="Saint-Marcoux D."/>
            <person name="Ullrich K.K."/>
            <person name="Haas F.B."/>
            <person name="Vanderstraeten L."/>
            <person name="Becker D."/>
            <person name="Lang D."/>
            <person name="Vosolsobe S."/>
            <person name="Rombauts S."/>
            <person name="Wilhelmsson P.K.I."/>
            <person name="Janitza P."/>
            <person name="Kern R."/>
            <person name="Heyl A."/>
            <person name="Rumpler F."/>
            <person name="Villalobos L.I.A.C."/>
            <person name="Clay J.M."/>
            <person name="Skokan R."/>
            <person name="Toyoda A."/>
            <person name="Suzuki Y."/>
            <person name="Kagoshima H."/>
            <person name="Schijlen E."/>
            <person name="Tajeshwar N."/>
            <person name="Catarino B."/>
            <person name="Hetherington A.J."/>
            <person name="Saltykova A."/>
            <person name="Bonnot C."/>
            <person name="Breuninger H."/>
            <person name="Symeonidi A."/>
            <person name="Radhakrishnan G.V."/>
            <person name="Van Nieuwerburgh F."/>
            <person name="Deforce D."/>
            <person name="Chang C."/>
            <person name="Karol K.G."/>
            <person name="Hedrich R."/>
            <person name="Ulvskov P."/>
            <person name="Glockner G."/>
            <person name="Delwiche C.F."/>
            <person name="Petrasek J."/>
            <person name="Van de Peer Y."/>
            <person name="Friml J."/>
            <person name="Beilby M."/>
            <person name="Dolan L."/>
            <person name="Kohara Y."/>
            <person name="Sugano S."/>
            <person name="Fujiyama A."/>
            <person name="Delaux P.-M."/>
            <person name="Quint M."/>
            <person name="TheiBen G."/>
            <person name="Hagemann M."/>
            <person name="Harholt J."/>
            <person name="Dunand C."/>
            <person name="Zachgo S."/>
            <person name="Langdale J."/>
            <person name="Maumus F."/>
            <person name="Straeten D.V.D."/>
            <person name="Gould S.B."/>
            <person name="Rensing S.A."/>
        </authorList>
    </citation>
    <scope>NUCLEOTIDE SEQUENCE [LARGE SCALE GENOMIC DNA]</scope>
    <source>
        <strain evidence="9 10">S276</strain>
    </source>
</reference>
<dbReference type="GO" id="GO:0033356">
    <property type="term" value="P:UDP-L-arabinose metabolic process"/>
    <property type="evidence" value="ECO:0007669"/>
    <property type="project" value="EnsemblPlants"/>
</dbReference>
<dbReference type="Pfam" id="PF01704">
    <property type="entry name" value="UDPGP"/>
    <property type="match status" value="1"/>
</dbReference>
<comment type="similarity">
    <text evidence="5">Belongs to the USP family.</text>
</comment>
<comment type="catalytic activity">
    <reaction evidence="7">
        <text>a monosaccharide 1-phosphate + UTP + H(+) = a UDP-monosaccharide + diphosphate</text>
        <dbReference type="Rhea" id="RHEA:13205"/>
        <dbReference type="ChEBI" id="CHEBI:15378"/>
        <dbReference type="ChEBI" id="CHEBI:33019"/>
        <dbReference type="ChEBI" id="CHEBI:46398"/>
        <dbReference type="ChEBI" id="CHEBI:140358"/>
        <dbReference type="ChEBI" id="CHEBI:140359"/>
        <dbReference type="EC" id="2.7.7.64"/>
    </reaction>
</comment>
<dbReference type="GO" id="GO:0003983">
    <property type="term" value="F:UTP:glucose-1-phosphate uridylyltransferase activity"/>
    <property type="evidence" value="ECO:0007669"/>
    <property type="project" value="EnsemblPlants"/>
</dbReference>
<dbReference type="AlphaFoldDB" id="A0A388K0B5"/>
<dbReference type="GO" id="GO:0046398">
    <property type="term" value="P:UDP-glucuronate metabolic process"/>
    <property type="evidence" value="ECO:0007669"/>
    <property type="project" value="EnsemblPlants"/>
</dbReference>
<dbReference type="Proteomes" id="UP000265515">
    <property type="component" value="Unassembled WGS sequence"/>
</dbReference>
<dbReference type="GO" id="GO:0047338">
    <property type="term" value="F:UTP:xylose-1-phosphate uridylyltransferase activity"/>
    <property type="evidence" value="ECO:0007669"/>
    <property type="project" value="EnsemblPlants"/>
</dbReference>
<evidence type="ECO:0000256" key="8">
    <source>
        <dbReference type="SAM" id="MobiDB-lite"/>
    </source>
</evidence>
<dbReference type="PANTHER" id="PTHR11952">
    <property type="entry name" value="UDP- GLUCOSE PYROPHOSPHORYLASE"/>
    <property type="match status" value="1"/>
</dbReference>
<dbReference type="EC" id="2.7.7.64" evidence="6"/>
<feature type="region of interest" description="Disordered" evidence="8">
    <location>
        <begin position="1"/>
        <end position="35"/>
    </location>
</feature>
<dbReference type="PANTHER" id="PTHR11952:SF9">
    <property type="entry name" value="UDP-SUGAR PYROPHOSPHORYLASE"/>
    <property type="match status" value="1"/>
</dbReference>
<evidence type="ECO:0000256" key="7">
    <source>
        <dbReference type="ARBA" id="ARBA00048259"/>
    </source>
</evidence>
<dbReference type="GO" id="GO:0017103">
    <property type="term" value="F:UTP:galactose-1-phosphate uridylyltransferase activity"/>
    <property type="evidence" value="ECO:0007669"/>
    <property type="project" value="EnsemblPlants"/>
</dbReference>
<comment type="cofactor">
    <cofactor evidence="1">
        <name>Mn(2+)</name>
        <dbReference type="ChEBI" id="CHEBI:29035"/>
    </cofactor>
</comment>
<protein>
    <recommendedName>
        <fullName evidence="6">UTP-monosaccharide-1-phosphate uridylyltransferase</fullName>
        <ecNumber evidence="6">2.7.7.64</ecNumber>
    </recommendedName>
</protein>
<dbReference type="SUPFAM" id="SSF53448">
    <property type="entry name" value="Nucleotide-diphospho-sugar transferases"/>
    <property type="match status" value="1"/>
</dbReference>
<dbReference type="GO" id="GO:0006048">
    <property type="term" value="P:UDP-N-acetylglucosamine biosynthetic process"/>
    <property type="evidence" value="ECO:0007669"/>
    <property type="project" value="TreeGrafter"/>
</dbReference>
<dbReference type="OrthoDB" id="532420at2759"/>
<dbReference type="CDD" id="cd06424">
    <property type="entry name" value="UGGPase"/>
    <property type="match status" value="1"/>
</dbReference>
<comment type="caution">
    <text evidence="9">The sequence shown here is derived from an EMBL/GenBank/DDBJ whole genome shotgun (WGS) entry which is preliminary data.</text>
</comment>
<dbReference type="GO" id="GO:0047350">
    <property type="term" value="F:glucuronate-1-phosphate uridylyltransferase activity"/>
    <property type="evidence" value="ECO:0007669"/>
    <property type="project" value="EnsemblPlants"/>
</dbReference>
<proteinExistence type="inferred from homology"/>
<dbReference type="InterPro" id="IPR039741">
    <property type="entry name" value="UDP-sugar_pyrophosphorylase"/>
</dbReference>
<keyword evidence="3" id="KW-0808">Transferase</keyword>
<dbReference type="GO" id="GO:0090406">
    <property type="term" value="C:pollen tube"/>
    <property type="evidence" value="ECO:0007669"/>
    <property type="project" value="EnsemblPlants"/>
</dbReference>
<dbReference type="Gene3D" id="2.160.10.30">
    <property type="match status" value="1"/>
</dbReference>
<comment type="cofactor">
    <cofactor evidence="2">
        <name>Mg(2+)</name>
        <dbReference type="ChEBI" id="CHEBI:18420"/>
    </cofactor>
</comment>
<dbReference type="OMA" id="PMGPRVV"/>
<name>A0A388K0B5_CHABU</name>